<name>A0A8S3AWL3_9BILA</name>
<accession>A0A8S3AWL3</accession>
<organism evidence="1 2">
    <name type="scientific">Rotaria magnacalcarata</name>
    <dbReference type="NCBI Taxonomy" id="392030"/>
    <lineage>
        <taxon>Eukaryota</taxon>
        <taxon>Metazoa</taxon>
        <taxon>Spiralia</taxon>
        <taxon>Gnathifera</taxon>
        <taxon>Rotifera</taxon>
        <taxon>Eurotatoria</taxon>
        <taxon>Bdelloidea</taxon>
        <taxon>Philodinida</taxon>
        <taxon>Philodinidae</taxon>
        <taxon>Rotaria</taxon>
    </lineage>
</organism>
<dbReference type="AlphaFoldDB" id="A0A8S3AWL3"/>
<sequence length="81" mass="7726">VAGASFTLTSATGPFTCGMLPDGSIETYDSVTAIAINSGDFTAAGTFLGGFAPSADICSGGCGIEVISGVTLSTAGLNGAL</sequence>
<comment type="caution">
    <text evidence="1">The sequence shown here is derived from an EMBL/GenBank/DDBJ whole genome shotgun (WGS) entry which is preliminary data.</text>
</comment>
<dbReference type="EMBL" id="CAJOBH010131977">
    <property type="protein sequence ID" value="CAF4762153.1"/>
    <property type="molecule type" value="Genomic_DNA"/>
</dbReference>
<evidence type="ECO:0000313" key="1">
    <source>
        <dbReference type="EMBL" id="CAF4762153.1"/>
    </source>
</evidence>
<feature type="non-terminal residue" evidence="1">
    <location>
        <position position="1"/>
    </location>
</feature>
<gene>
    <name evidence="1" type="ORF">BYL167_LOCUS46554</name>
</gene>
<dbReference type="Proteomes" id="UP000681967">
    <property type="component" value="Unassembled WGS sequence"/>
</dbReference>
<reference evidence="1" key="1">
    <citation type="submission" date="2021-02" db="EMBL/GenBank/DDBJ databases">
        <authorList>
            <person name="Nowell W R."/>
        </authorList>
    </citation>
    <scope>NUCLEOTIDE SEQUENCE</scope>
</reference>
<evidence type="ECO:0000313" key="2">
    <source>
        <dbReference type="Proteomes" id="UP000681967"/>
    </source>
</evidence>
<feature type="non-terminal residue" evidence="1">
    <location>
        <position position="81"/>
    </location>
</feature>
<protein>
    <submittedName>
        <fullName evidence="1">Uncharacterized protein</fullName>
    </submittedName>
</protein>
<proteinExistence type="predicted"/>